<evidence type="ECO:0000313" key="1">
    <source>
        <dbReference type="EMBL" id="WPK24974.1"/>
    </source>
</evidence>
<dbReference type="KEGG" id="asau:88173338"/>
<dbReference type="AlphaFoldDB" id="A0AAX4H956"/>
<organism evidence="1 2">
    <name type="scientific">Australozyma saopauloensis</name>
    <dbReference type="NCBI Taxonomy" id="291208"/>
    <lineage>
        <taxon>Eukaryota</taxon>
        <taxon>Fungi</taxon>
        <taxon>Dikarya</taxon>
        <taxon>Ascomycota</taxon>
        <taxon>Saccharomycotina</taxon>
        <taxon>Pichiomycetes</taxon>
        <taxon>Metschnikowiaceae</taxon>
        <taxon>Australozyma</taxon>
    </lineage>
</organism>
<proteinExistence type="predicted"/>
<dbReference type="RefSeq" id="XP_062877357.1">
    <property type="nucleotide sequence ID" value="XM_063021287.1"/>
</dbReference>
<keyword evidence="2" id="KW-1185">Reference proteome</keyword>
<dbReference type="GeneID" id="88173338"/>
<dbReference type="Proteomes" id="UP001338582">
    <property type="component" value="Chromosome 3"/>
</dbReference>
<evidence type="ECO:0000313" key="2">
    <source>
        <dbReference type="Proteomes" id="UP001338582"/>
    </source>
</evidence>
<accession>A0AAX4H956</accession>
<reference evidence="1 2" key="1">
    <citation type="submission" date="2023-10" db="EMBL/GenBank/DDBJ databases">
        <title>Draft Genome Sequence of Candida saopaulonensis from a very Premature Infant with Sepsis.</title>
        <authorList>
            <person name="Ning Y."/>
            <person name="Dai R."/>
            <person name="Xiao M."/>
            <person name="Xu Y."/>
            <person name="Yan Q."/>
            <person name="Zhang L."/>
        </authorList>
    </citation>
    <scope>NUCLEOTIDE SEQUENCE [LARGE SCALE GENOMIC DNA]</scope>
    <source>
        <strain evidence="1 2">19XY460</strain>
    </source>
</reference>
<sequence>MSFRLLRNSISRTSALRRPNSGRDEHLCQLLTQNLHLHSSARIFTAQVSPTQADREMIQLMNRNAPQKEIFQHIAANASHSLSSELIEDFMVSLLKQNNLNAVAIVAHLAIDAKEAGQTAFSNQFWSLLASNASSMCNHSACLLVYHEVVEPMAKYTDGTKSSFYENEHVPFLLMPTALESLAIVFAKNGNHAAIEGLWQYFKRFYSYMGNKSTYKALQILLIEAYAKRGDLDNALERFCDFAMKFRGHGLIVDSEHHDKALQKAVKTNSDRRNRIIAKESKKYERSNSTSGEDSSRGFDIVYNKYTLLGEKYSAIIDGDLKVADLPVFYELLDSHLRNITTKTGGPSFKEINFLIRKSHHSLGKFVIRSLCDQGKIFEAFHVLKSMIITYDYILRNPDCNYSPEYLAILRSICNDWRSSDKSISTEDKAFLQSVFNLYLKICNDVLISSCYSTYVQALLSVDCVSQQEIIFEVSKLNTQKRVIPLLDGLAYEKAISLGVPEELIERES</sequence>
<gene>
    <name evidence="1" type="ORF">PUMCH_002273</name>
</gene>
<dbReference type="EMBL" id="CP138896">
    <property type="protein sequence ID" value="WPK24974.1"/>
    <property type="molecule type" value="Genomic_DNA"/>
</dbReference>
<protein>
    <submittedName>
        <fullName evidence="1">Uncharacterized protein</fullName>
    </submittedName>
</protein>
<name>A0AAX4H956_9ASCO</name>